<gene>
    <name evidence="1" type="ORF">BDM02DRAFT_3095409</name>
</gene>
<feature type="non-terminal residue" evidence="1">
    <location>
        <position position="1"/>
    </location>
</feature>
<keyword evidence="2" id="KW-1185">Reference proteome</keyword>
<comment type="caution">
    <text evidence="1">The sequence shown here is derived from an EMBL/GenBank/DDBJ whole genome shotgun (WGS) entry which is preliminary data.</text>
</comment>
<reference evidence="1" key="2">
    <citation type="journal article" date="2020" name="Nat. Commun.">
        <title>Large-scale genome sequencing of mycorrhizal fungi provides insights into the early evolution of symbiotic traits.</title>
        <authorList>
            <person name="Miyauchi S."/>
            <person name="Kiss E."/>
            <person name="Kuo A."/>
            <person name="Drula E."/>
            <person name="Kohler A."/>
            <person name="Sanchez-Garcia M."/>
            <person name="Morin E."/>
            <person name="Andreopoulos B."/>
            <person name="Barry K.W."/>
            <person name="Bonito G."/>
            <person name="Buee M."/>
            <person name="Carver A."/>
            <person name="Chen C."/>
            <person name="Cichocki N."/>
            <person name="Clum A."/>
            <person name="Culley D."/>
            <person name="Crous P.W."/>
            <person name="Fauchery L."/>
            <person name="Girlanda M."/>
            <person name="Hayes R.D."/>
            <person name="Keri Z."/>
            <person name="LaButti K."/>
            <person name="Lipzen A."/>
            <person name="Lombard V."/>
            <person name="Magnuson J."/>
            <person name="Maillard F."/>
            <person name="Murat C."/>
            <person name="Nolan M."/>
            <person name="Ohm R.A."/>
            <person name="Pangilinan J."/>
            <person name="Pereira M.F."/>
            <person name="Perotto S."/>
            <person name="Peter M."/>
            <person name="Pfister S."/>
            <person name="Riley R."/>
            <person name="Sitrit Y."/>
            <person name="Stielow J.B."/>
            <person name="Szollosi G."/>
            <person name="Zifcakova L."/>
            <person name="Stursova M."/>
            <person name="Spatafora J.W."/>
            <person name="Tedersoo L."/>
            <person name="Vaario L.M."/>
            <person name="Yamada A."/>
            <person name="Yan M."/>
            <person name="Wang P."/>
            <person name="Xu J."/>
            <person name="Bruns T."/>
            <person name="Baldrian P."/>
            <person name="Vilgalys R."/>
            <person name="Dunand C."/>
            <person name="Henrissat B."/>
            <person name="Grigoriev I.V."/>
            <person name="Hibbett D."/>
            <person name="Nagy L.G."/>
            <person name="Martin F.M."/>
        </authorList>
    </citation>
    <scope>NUCLEOTIDE SEQUENCE</scope>
    <source>
        <strain evidence="1">P2</strain>
    </source>
</reference>
<name>A0ACB6ZHM3_THEGA</name>
<proteinExistence type="predicted"/>
<dbReference type="Proteomes" id="UP000886501">
    <property type="component" value="Unassembled WGS sequence"/>
</dbReference>
<reference evidence="1" key="1">
    <citation type="submission" date="2019-10" db="EMBL/GenBank/DDBJ databases">
        <authorList>
            <consortium name="DOE Joint Genome Institute"/>
            <person name="Kuo A."/>
            <person name="Miyauchi S."/>
            <person name="Kiss E."/>
            <person name="Drula E."/>
            <person name="Kohler A."/>
            <person name="Sanchez-Garcia M."/>
            <person name="Andreopoulos B."/>
            <person name="Barry K.W."/>
            <person name="Bonito G."/>
            <person name="Buee M."/>
            <person name="Carver A."/>
            <person name="Chen C."/>
            <person name="Cichocki N."/>
            <person name="Clum A."/>
            <person name="Culley D."/>
            <person name="Crous P.W."/>
            <person name="Fauchery L."/>
            <person name="Girlanda M."/>
            <person name="Hayes R."/>
            <person name="Keri Z."/>
            <person name="Labutti K."/>
            <person name="Lipzen A."/>
            <person name="Lombard V."/>
            <person name="Magnuson J."/>
            <person name="Maillard F."/>
            <person name="Morin E."/>
            <person name="Murat C."/>
            <person name="Nolan M."/>
            <person name="Ohm R."/>
            <person name="Pangilinan J."/>
            <person name="Pereira M."/>
            <person name="Perotto S."/>
            <person name="Peter M."/>
            <person name="Riley R."/>
            <person name="Sitrit Y."/>
            <person name="Stielow B."/>
            <person name="Szollosi G."/>
            <person name="Zifcakova L."/>
            <person name="Stursova M."/>
            <person name="Spatafora J.W."/>
            <person name="Tedersoo L."/>
            <person name="Vaario L.-M."/>
            <person name="Yamada A."/>
            <person name="Yan M."/>
            <person name="Wang P."/>
            <person name="Xu J."/>
            <person name="Bruns T."/>
            <person name="Baldrian P."/>
            <person name="Vilgalys R."/>
            <person name="Henrissat B."/>
            <person name="Grigoriev I.V."/>
            <person name="Hibbett D."/>
            <person name="Nagy L.G."/>
            <person name="Martin F.M."/>
        </authorList>
    </citation>
    <scope>NUCLEOTIDE SEQUENCE</scope>
    <source>
        <strain evidence="1">P2</strain>
    </source>
</reference>
<accession>A0ACB6ZHM3</accession>
<evidence type="ECO:0000313" key="2">
    <source>
        <dbReference type="Proteomes" id="UP000886501"/>
    </source>
</evidence>
<evidence type="ECO:0000313" key="1">
    <source>
        <dbReference type="EMBL" id="KAF9649092.1"/>
    </source>
</evidence>
<sequence length="119" mass="13528">VEFKRGDISDPFHSHDQLPFEKLFEATCATCGQIVLCSTRLQTYQLRTWAFSVGVFGKVARLFHWDRAGAIVSGPIRYCERGNSDLAEFLYRFDLTDRAQRGWDHTVFACDPCLDASAC</sequence>
<organism evidence="1 2">
    <name type="scientific">Thelephora ganbajun</name>
    <name type="common">Ganba fungus</name>
    <dbReference type="NCBI Taxonomy" id="370292"/>
    <lineage>
        <taxon>Eukaryota</taxon>
        <taxon>Fungi</taxon>
        <taxon>Dikarya</taxon>
        <taxon>Basidiomycota</taxon>
        <taxon>Agaricomycotina</taxon>
        <taxon>Agaricomycetes</taxon>
        <taxon>Thelephorales</taxon>
        <taxon>Thelephoraceae</taxon>
        <taxon>Thelephora</taxon>
    </lineage>
</organism>
<dbReference type="EMBL" id="MU118003">
    <property type="protein sequence ID" value="KAF9649092.1"/>
    <property type="molecule type" value="Genomic_DNA"/>
</dbReference>
<protein>
    <submittedName>
        <fullName evidence="1">Uncharacterized protein</fullName>
    </submittedName>
</protein>